<dbReference type="Pfam" id="PF17944">
    <property type="entry name" value="Arg_decarbox_C"/>
    <property type="match status" value="1"/>
</dbReference>
<dbReference type="STRING" id="1220535.IMCC14465_06520"/>
<gene>
    <name evidence="19" type="ORF">IMCC14465_06520</name>
</gene>
<dbReference type="PRINTS" id="PR01179">
    <property type="entry name" value="ODADCRBXLASE"/>
</dbReference>
<dbReference type="GO" id="GO:0008792">
    <property type="term" value="F:arginine decarboxylase activity"/>
    <property type="evidence" value="ECO:0007669"/>
    <property type="project" value="UniProtKB-UniRule"/>
</dbReference>
<comment type="cofactor">
    <cofactor evidence="2">
        <name>Mg(2+)</name>
        <dbReference type="ChEBI" id="CHEBI:18420"/>
    </cofactor>
</comment>
<dbReference type="Gene3D" id="3.20.20.10">
    <property type="entry name" value="Alanine racemase"/>
    <property type="match status" value="1"/>
</dbReference>
<comment type="similarity">
    <text evidence="4">Belongs to the Orn/Lys/Arg decarboxylase class-II family. SpeA subfamily.</text>
</comment>
<dbReference type="AlphaFoldDB" id="J9DG39"/>
<feature type="domain" description="Orn/DAP/Arg decarboxylase 2 N-terminal" evidence="16">
    <location>
        <begin position="103"/>
        <end position="370"/>
    </location>
</feature>
<dbReference type="EMBL" id="ALYF01000003">
    <property type="protein sequence ID" value="EJW20856.1"/>
    <property type="molecule type" value="Genomic_DNA"/>
</dbReference>
<dbReference type="Pfam" id="PF17810">
    <property type="entry name" value="Arg_decarb_HB"/>
    <property type="match status" value="1"/>
</dbReference>
<keyword evidence="10" id="KW-0745">Spermidine biosynthesis</keyword>
<dbReference type="InterPro" id="IPR029066">
    <property type="entry name" value="PLP-binding_barrel"/>
</dbReference>
<dbReference type="InterPro" id="IPR022653">
    <property type="entry name" value="De-COase2_pyr-phos_BS"/>
</dbReference>
<dbReference type="InterPro" id="IPR009006">
    <property type="entry name" value="Ala_racemase/Decarboxylase_C"/>
</dbReference>
<dbReference type="PANTHER" id="PTHR43295:SF9">
    <property type="entry name" value="BIOSYNTHETIC ARGININE DECARBOXYLASE"/>
    <property type="match status" value="1"/>
</dbReference>
<dbReference type="SUPFAM" id="SSF50621">
    <property type="entry name" value="Alanine racemase C-terminal domain-like"/>
    <property type="match status" value="1"/>
</dbReference>
<evidence type="ECO:0000259" key="18">
    <source>
        <dbReference type="Pfam" id="PF17944"/>
    </source>
</evidence>
<dbReference type="GO" id="GO:0046872">
    <property type="term" value="F:metal ion binding"/>
    <property type="evidence" value="ECO:0007669"/>
    <property type="project" value="UniProtKB-KW"/>
</dbReference>
<evidence type="ECO:0000313" key="20">
    <source>
        <dbReference type="Proteomes" id="UP000004836"/>
    </source>
</evidence>
<dbReference type="SUPFAM" id="SSF51419">
    <property type="entry name" value="PLP-binding barrel"/>
    <property type="match status" value="1"/>
</dbReference>
<dbReference type="NCBIfam" id="NF003763">
    <property type="entry name" value="PRK05354.1"/>
    <property type="match status" value="1"/>
</dbReference>
<evidence type="ECO:0000256" key="10">
    <source>
        <dbReference type="ARBA" id="ARBA00023066"/>
    </source>
</evidence>
<evidence type="ECO:0000256" key="11">
    <source>
        <dbReference type="ARBA" id="ARBA00023115"/>
    </source>
</evidence>
<dbReference type="Pfam" id="PF02784">
    <property type="entry name" value="Orn_Arg_deC_N"/>
    <property type="match status" value="1"/>
</dbReference>
<dbReference type="CDD" id="cd06830">
    <property type="entry name" value="PLPDE_III_ADC"/>
    <property type="match status" value="1"/>
</dbReference>
<evidence type="ECO:0000259" key="16">
    <source>
        <dbReference type="Pfam" id="PF02784"/>
    </source>
</evidence>
<organism evidence="19 20">
    <name type="scientific">alpha proteobacterium IMCC14465</name>
    <dbReference type="NCBI Taxonomy" id="1220535"/>
    <lineage>
        <taxon>Bacteria</taxon>
        <taxon>Pseudomonadati</taxon>
        <taxon>Pseudomonadota</taxon>
        <taxon>Alphaproteobacteria</taxon>
        <taxon>PS1 clade</taxon>
    </lineage>
</organism>
<feature type="active site" description="Proton donor" evidence="15">
    <location>
        <position position="531"/>
    </location>
</feature>
<evidence type="ECO:0000256" key="1">
    <source>
        <dbReference type="ARBA" id="ARBA00001933"/>
    </source>
</evidence>
<dbReference type="InterPro" id="IPR041128">
    <property type="entry name" value="Arg_decarbox_C"/>
</dbReference>
<evidence type="ECO:0000313" key="19">
    <source>
        <dbReference type="EMBL" id="EJW20856.1"/>
    </source>
</evidence>
<sequence length="664" mass="74502">MLTLTPQRFKRKHVDEEGVVSAGISISENFDKDILTEDIYGISRWGDGLITVLENGHIGLCQPESPDSPPTDLTEIIKNLDQGGITAPVLLRVTNFLRSRIDQINVSFNAAIEELAYKGIYRGVFPVKVNQQAPVVDRIVDFGRPYDFGLEVGSKAELLIALSHNLSKEAAIICNGIKDSEFVRLALMAQRLGYNCFLVLESPRELDLVLDVAQETGIAPQLGIRVKLTYTVSGNWAKSSGDRSTFGLSIPQVMDVVEKLRQHEALDWLVLQHSHLGSQVPNIIEIRHATQEAARFFVELRREGAPLTHLDLGGGLGVDYTGEHIASANSVNYSLNEYCLNIIETVKDMMDAHDMPHPVIVTESGRACVAQSSMLLFNVLEATHFDSTLKVDAADDDHPLLTKMLEIETYLSHERLQECWNDLQYYRDEVRSLFQSNQVSLAMTAKSERTYLYLMNRIKNLLLPAHQCDTMSVGEDMIDALEQAADILHCNFSLFQSLPDIWAIDQIHPIAPLQRLNEKPRREAVLSDITCDSDGKIDRFVLEKGVSNTLPVHDLMAGEEYYLGVFFVGAYQETLGDLHNLFGDTNVVTIELNPDGSFEMMHEQEGDTVSEVLSYVEYEPRRMVDTFKVIVENAVRAGRVSAAERKEMISTFKDSIQGYTYFEH</sequence>
<evidence type="ECO:0000256" key="14">
    <source>
        <dbReference type="PIRSR" id="PIRSR001336-50"/>
    </source>
</evidence>
<dbReference type="InterPro" id="IPR040634">
    <property type="entry name" value="Arg_decarb_HB"/>
</dbReference>
<dbReference type="EC" id="4.1.1.19" evidence="5 13"/>
<evidence type="ECO:0000256" key="15">
    <source>
        <dbReference type="PIRSR" id="PIRSR600183-50"/>
    </source>
</evidence>
<dbReference type="Gene3D" id="2.40.37.10">
    <property type="entry name" value="Lyase, Ornithine Decarboxylase, Chain A, domain 1"/>
    <property type="match status" value="1"/>
</dbReference>
<dbReference type="eggNOG" id="COG1166">
    <property type="taxonomic scope" value="Bacteria"/>
</dbReference>
<evidence type="ECO:0000256" key="2">
    <source>
        <dbReference type="ARBA" id="ARBA00001946"/>
    </source>
</evidence>
<dbReference type="Gene3D" id="1.20.58.930">
    <property type="match status" value="1"/>
</dbReference>
<feature type="modified residue" description="N6-(pyridoxal phosphate)lysine" evidence="14">
    <location>
        <position position="128"/>
    </location>
</feature>
<dbReference type="GO" id="GO:0008295">
    <property type="term" value="P:spermidine biosynthetic process"/>
    <property type="evidence" value="ECO:0007669"/>
    <property type="project" value="UniProtKB-UniRule"/>
</dbReference>
<keyword evidence="6" id="KW-0479">Metal-binding</keyword>
<dbReference type="Proteomes" id="UP000004836">
    <property type="component" value="Unassembled WGS sequence"/>
</dbReference>
<dbReference type="PATRIC" id="fig|1220535.3.peg.649"/>
<reference evidence="19 20" key="1">
    <citation type="journal article" date="2012" name="J. Bacteriol.">
        <title>Genome Sequence of Strain IMCC14465, Isolated from the East Sea, Belonging to the PS1 Clade of Alphaproteobacteria.</title>
        <authorList>
            <person name="Yang S.J."/>
            <person name="Kang I."/>
            <person name="Cho J.C."/>
        </authorList>
    </citation>
    <scope>NUCLEOTIDE SEQUENCE [LARGE SCALE GENOMIC DNA]</scope>
    <source>
        <strain evidence="19 20">IMCC14465</strain>
    </source>
</reference>
<dbReference type="PRINTS" id="PR01180">
    <property type="entry name" value="ARGDCRBXLASE"/>
</dbReference>
<comment type="cofactor">
    <cofactor evidence="1 14">
        <name>pyridoxal 5'-phosphate</name>
        <dbReference type="ChEBI" id="CHEBI:597326"/>
    </cofactor>
</comment>
<dbReference type="PANTHER" id="PTHR43295">
    <property type="entry name" value="ARGININE DECARBOXYLASE"/>
    <property type="match status" value="1"/>
</dbReference>
<keyword evidence="12 19" id="KW-0456">Lyase</keyword>
<dbReference type="InterPro" id="IPR000183">
    <property type="entry name" value="Orn/DAP/Arg_de-COase"/>
</dbReference>
<dbReference type="GO" id="GO:0006527">
    <property type="term" value="P:L-arginine catabolic process"/>
    <property type="evidence" value="ECO:0007669"/>
    <property type="project" value="InterPro"/>
</dbReference>
<evidence type="ECO:0000256" key="4">
    <source>
        <dbReference type="ARBA" id="ARBA00008357"/>
    </source>
</evidence>
<dbReference type="NCBIfam" id="TIGR01273">
    <property type="entry name" value="speA"/>
    <property type="match status" value="1"/>
</dbReference>
<evidence type="ECO:0000256" key="12">
    <source>
        <dbReference type="ARBA" id="ARBA00023239"/>
    </source>
</evidence>
<feature type="domain" description="Arginine decarboxylase C-terminal helical" evidence="18">
    <location>
        <begin position="609"/>
        <end position="662"/>
    </location>
</feature>
<proteinExistence type="inferred from homology"/>
<dbReference type="InterPro" id="IPR022657">
    <property type="entry name" value="De-COase2_CS"/>
</dbReference>
<dbReference type="InterPro" id="IPR002985">
    <property type="entry name" value="Arg_decrbxlase"/>
</dbReference>
<evidence type="ECO:0000256" key="6">
    <source>
        <dbReference type="ARBA" id="ARBA00022723"/>
    </source>
</evidence>
<dbReference type="PROSITE" id="PS00879">
    <property type="entry name" value="ODR_DC_2_2"/>
    <property type="match status" value="1"/>
</dbReference>
<feature type="domain" description="Arginine decarboxylase helical bundle" evidence="17">
    <location>
        <begin position="395"/>
        <end position="466"/>
    </location>
</feature>
<evidence type="ECO:0000256" key="8">
    <source>
        <dbReference type="ARBA" id="ARBA00022842"/>
    </source>
</evidence>
<evidence type="ECO:0000256" key="7">
    <source>
        <dbReference type="ARBA" id="ARBA00022793"/>
    </source>
</evidence>
<comment type="caution">
    <text evidence="19">The sequence shown here is derived from an EMBL/GenBank/DDBJ whole genome shotgun (WGS) entry which is preliminary data.</text>
</comment>
<evidence type="ECO:0000256" key="3">
    <source>
        <dbReference type="ARBA" id="ARBA00002257"/>
    </source>
</evidence>
<keyword evidence="11" id="KW-0620">Polyamine biosynthesis</keyword>
<evidence type="ECO:0000256" key="9">
    <source>
        <dbReference type="ARBA" id="ARBA00022898"/>
    </source>
</evidence>
<dbReference type="PROSITE" id="PS00878">
    <property type="entry name" value="ODR_DC_2_1"/>
    <property type="match status" value="1"/>
</dbReference>
<dbReference type="PIRSF" id="PIRSF001336">
    <property type="entry name" value="Arg_decrbxlase"/>
    <property type="match status" value="1"/>
</dbReference>
<keyword evidence="7" id="KW-0210">Decarboxylase</keyword>
<dbReference type="InterPro" id="IPR022644">
    <property type="entry name" value="De-COase2_N"/>
</dbReference>
<evidence type="ECO:0000259" key="17">
    <source>
        <dbReference type="Pfam" id="PF17810"/>
    </source>
</evidence>
<evidence type="ECO:0000256" key="13">
    <source>
        <dbReference type="NCBIfam" id="TIGR01273"/>
    </source>
</evidence>
<protein>
    <recommendedName>
        <fullName evidence="5 13">Arginine decarboxylase</fullName>
        <ecNumber evidence="5 13">4.1.1.19</ecNumber>
    </recommendedName>
</protein>
<keyword evidence="8" id="KW-0460">Magnesium</keyword>
<comment type="function">
    <text evidence="3">Catalyzes the biosynthesis of agmatine from arginine.</text>
</comment>
<name>J9DG39_9PROT</name>
<dbReference type="Gene3D" id="1.10.287.3440">
    <property type="match status" value="1"/>
</dbReference>
<keyword evidence="20" id="KW-1185">Reference proteome</keyword>
<evidence type="ECO:0000256" key="5">
    <source>
        <dbReference type="ARBA" id="ARBA00012426"/>
    </source>
</evidence>
<keyword evidence="9 14" id="KW-0663">Pyridoxal phosphate</keyword>
<accession>J9DG39</accession>